<organism evidence="1 2">
    <name type="scientific">Celeribacter marinus</name>
    <dbReference type="NCBI Taxonomy" id="1397108"/>
    <lineage>
        <taxon>Bacteria</taxon>
        <taxon>Pseudomonadati</taxon>
        <taxon>Pseudomonadota</taxon>
        <taxon>Alphaproteobacteria</taxon>
        <taxon>Rhodobacterales</taxon>
        <taxon>Roseobacteraceae</taxon>
        <taxon>Celeribacter</taxon>
    </lineage>
</organism>
<dbReference type="Proteomes" id="UP000064920">
    <property type="component" value="Chromosome"/>
</dbReference>
<accession>A0A0P0A8U4</accession>
<protein>
    <submittedName>
        <fullName evidence="1">Uncharacterized protein</fullName>
    </submittedName>
</protein>
<evidence type="ECO:0000313" key="2">
    <source>
        <dbReference type="Proteomes" id="UP000064920"/>
    </source>
</evidence>
<dbReference type="STRING" id="1397108.IMCC12053_973"/>
<reference evidence="1 2" key="1">
    <citation type="submission" date="2015-05" db="EMBL/GenBank/DDBJ databases">
        <authorList>
            <person name="Wang D.B."/>
            <person name="Wang M."/>
        </authorList>
    </citation>
    <scope>NUCLEOTIDE SEQUENCE [LARGE SCALE GENOMIC DNA]</scope>
    <source>
        <strain evidence="1 2">IMCC 12053</strain>
    </source>
</reference>
<evidence type="ECO:0000313" key="1">
    <source>
        <dbReference type="EMBL" id="ALI54921.1"/>
    </source>
</evidence>
<dbReference type="KEGG" id="cmar:IMCC12053_973"/>
<proteinExistence type="predicted"/>
<dbReference type="AlphaFoldDB" id="A0A0P0A8U4"/>
<keyword evidence="2" id="KW-1185">Reference proteome</keyword>
<dbReference type="PATRIC" id="fig|1397108.4.peg.1000"/>
<gene>
    <name evidence="1" type="ORF">IMCC12053_973</name>
</gene>
<sequence>MTLRNYVIFEKWMFSPLLVVLGTLSLGDHFDPYSTLVLDVVA</sequence>
<name>A0A0P0A8U4_9RHOB</name>
<dbReference type="EMBL" id="CP012023">
    <property type="protein sequence ID" value="ALI54921.1"/>
    <property type="molecule type" value="Genomic_DNA"/>
</dbReference>